<dbReference type="InterPro" id="IPR050113">
    <property type="entry name" value="Ub_conjugating_enzyme"/>
</dbReference>
<dbReference type="SMART" id="SM00212">
    <property type="entry name" value="UBCc"/>
    <property type="match status" value="1"/>
</dbReference>
<dbReference type="AlphaFoldDB" id="A0A7S3QXX8"/>
<dbReference type="PROSITE" id="PS50127">
    <property type="entry name" value="UBC_2"/>
    <property type="match status" value="1"/>
</dbReference>
<dbReference type="EMBL" id="HBIP01020129">
    <property type="protein sequence ID" value="CAE0496876.1"/>
    <property type="molecule type" value="Transcribed_RNA"/>
</dbReference>
<gene>
    <name evidence="4" type="ORF">DTER00134_LOCUS11949</name>
</gene>
<evidence type="ECO:0000313" key="4">
    <source>
        <dbReference type="EMBL" id="CAE0496876.1"/>
    </source>
</evidence>
<dbReference type="SUPFAM" id="SSF54495">
    <property type="entry name" value="UBC-like"/>
    <property type="match status" value="1"/>
</dbReference>
<name>A0A7S3QXX8_DUNTE</name>
<keyword evidence="2" id="KW-0472">Membrane</keyword>
<evidence type="ECO:0000256" key="1">
    <source>
        <dbReference type="SAM" id="MobiDB-lite"/>
    </source>
</evidence>
<feature type="compositionally biased region" description="Polar residues" evidence="1">
    <location>
        <begin position="175"/>
        <end position="185"/>
    </location>
</feature>
<dbReference type="Gene3D" id="3.10.110.10">
    <property type="entry name" value="Ubiquitin Conjugating Enzyme"/>
    <property type="match status" value="1"/>
</dbReference>
<evidence type="ECO:0000259" key="3">
    <source>
        <dbReference type="PROSITE" id="PS50127"/>
    </source>
</evidence>
<dbReference type="Pfam" id="PF00179">
    <property type="entry name" value="UQ_con"/>
    <property type="match status" value="1"/>
</dbReference>
<dbReference type="PANTHER" id="PTHR24067">
    <property type="entry name" value="UBIQUITIN-CONJUGATING ENZYME E2"/>
    <property type="match status" value="1"/>
</dbReference>
<organism evidence="4">
    <name type="scientific">Dunaliella tertiolecta</name>
    <name type="common">Green alga</name>
    <dbReference type="NCBI Taxonomy" id="3047"/>
    <lineage>
        <taxon>Eukaryota</taxon>
        <taxon>Viridiplantae</taxon>
        <taxon>Chlorophyta</taxon>
        <taxon>core chlorophytes</taxon>
        <taxon>Chlorophyceae</taxon>
        <taxon>CS clade</taxon>
        <taxon>Chlamydomonadales</taxon>
        <taxon>Dunaliellaceae</taxon>
        <taxon>Dunaliella</taxon>
    </lineage>
</organism>
<feature type="compositionally biased region" description="Polar residues" evidence="1">
    <location>
        <begin position="291"/>
        <end position="309"/>
    </location>
</feature>
<feature type="domain" description="UBC core" evidence="3">
    <location>
        <begin position="10"/>
        <end position="165"/>
    </location>
</feature>
<feature type="compositionally biased region" description="Polar residues" evidence="1">
    <location>
        <begin position="255"/>
        <end position="270"/>
    </location>
</feature>
<feature type="compositionally biased region" description="Polar residues" evidence="1">
    <location>
        <begin position="370"/>
        <end position="395"/>
    </location>
</feature>
<dbReference type="InterPro" id="IPR016135">
    <property type="entry name" value="UBQ-conjugating_enzyme/RWD"/>
</dbReference>
<dbReference type="FunFam" id="3.10.110.10:FF:000056">
    <property type="entry name" value="ubiquitin-conjugating enzyme E2 32"/>
    <property type="match status" value="1"/>
</dbReference>
<feature type="region of interest" description="Disordered" evidence="1">
    <location>
        <begin position="174"/>
        <end position="320"/>
    </location>
</feature>
<feature type="compositionally biased region" description="Low complexity" evidence="1">
    <location>
        <begin position="208"/>
        <end position="235"/>
    </location>
</feature>
<evidence type="ECO:0000256" key="2">
    <source>
        <dbReference type="SAM" id="Phobius"/>
    </source>
</evidence>
<dbReference type="CDD" id="cd23799">
    <property type="entry name" value="UBCc_UBE2J"/>
    <property type="match status" value="1"/>
</dbReference>
<reference evidence="4" key="1">
    <citation type="submission" date="2021-01" db="EMBL/GenBank/DDBJ databases">
        <authorList>
            <person name="Corre E."/>
            <person name="Pelletier E."/>
            <person name="Niang G."/>
            <person name="Scheremetjew M."/>
            <person name="Finn R."/>
            <person name="Kale V."/>
            <person name="Holt S."/>
            <person name="Cochrane G."/>
            <person name="Meng A."/>
            <person name="Brown T."/>
            <person name="Cohen L."/>
        </authorList>
    </citation>
    <scope>NUCLEOTIDE SEQUENCE</scope>
    <source>
        <strain evidence="4">CCMP1320</strain>
    </source>
</reference>
<keyword evidence="2" id="KW-0812">Transmembrane</keyword>
<feature type="transmembrane region" description="Helical" evidence="2">
    <location>
        <begin position="399"/>
        <end position="416"/>
    </location>
</feature>
<accession>A0A7S3QXX8</accession>
<proteinExistence type="predicted"/>
<sequence>MSGNYNTKNKAVKRILQEIKEVQEDASGDFLAEALETDIFEWHFVIKGPPDTEFEGGIYHGRILLPAEYPFKPPAFMMLTPQGRFEPGVKLCLSMSSHHPEAWQPSWSVRTAIVALIAFMPTPGQGALGSLDYTKEERKLLAAKSREGPPKYGSADKQRVMAELHQRMLAMEAQQKFSASAQPSTSASEQASAPNSAPNSAPPPTPSVAPSAPEAAAANAPAPEAPAAADSQPESARPPSHQPPGSMDKDVTPPSLLTLQTHTAQSQPEGTSTSYTSAAAAAMPAGARTSDPTLAETSVAAETSGSATQEGKGVSLTGAGAGAGAAAESRAARATASGAGPEHGTTNSNIVASAGAAATEAAPRRRTAGSPQRRSLGTAPNTRPRSAAQDVNDSPGTRGLTAIAITLAFMIAAILVRKILAAAGYNVPSIVSSFSS</sequence>
<feature type="compositionally biased region" description="Low complexity" evidence="1">
    <location>
        <begin position="186"/>
        <end position="199"/>
    </location>
</feature>
<dbReference type="InterPro" id="IPR000608">
    <property type="entry name" value="UBC"/>
</dbReference>
<feature type="compositionally biased region" description="Low complexity" evidence="1">
    <location>
        <begin position="271"/>
        <end position="290"/>
    </location>
</feature>
<keyword evidence="2" id="KW-1133">Transmembrane helix</keyword>
<protein>
    <recommendedName>
        <fullName evidence="3">UBC core domain-containing protein</fullName>
    </recommendedName>
</protein>
<feature type="region of interest" description="Disordered" evidence="1">
    <location>
        <begin position="355"/>
        <end position="395"/>
    </location>
</feature>